<evidence type="ECO:0000256" key="1">
    <source>
        <dbReference type="SAM" id="MobiDB-lite"/>
    </source>
</evidence>
<dbReference type="AlphaFoldDB" id="A0A0G1IKM9"/>
<sequence>MENQKRAFDPESTSVARLKKRRDYLRERGEKSGVVGKLSRLINKMERGWSGAVVSEQWSPKPDEMPASIVKKIRQPKEKPTGKFKASQRAQMRPR</sequence>
<gene>
    <name evidence="2" type="ORF">UW53_C0005G0029</name>
</gene>
<reference evidence="2 3" key="1">
    <citation type="journal article" date="2015" name="Nature">
        <title>rRNA introns, odd ribosomes, and small enigmatic genomes across a large radiation of phyla.</title>
        <authorList>
            <person name="Brown C.T."/>
            <person name="Hug L.A."/>
            <person name="Thomas B.C."/>
            <person name="Sharon I."/>
            <person name="Castelle C.J."/>
            <person name="Singh A."/>
            <person name="Wilkins M.J."/>
            <person name="Williams K.H."/>
            <person name="Banfield J.F."/>
        </authorList>
    </citation>
    <scope>NUCLEOTIDE SEQUENCE [LARGE SCALE GENOMIC DNA]</scope>
</reference>
<evidence type="ECO:0000313" key="3">
    <source>
        <dbReference type="Proteomes" id="UP000034087"/>
    </source>
</evidence>
<proteinExistence type="predicted"/>
<name>A0A0G1IKM9_9BACT</name>
<accession>A0A0G1IKM9</accession>
<dbReference type="Proteomes" id="UP000034087">
    <property type="component" value="Unassembled WGS sequence"/>
</dbReference>
<protein>
    <submittedName>
        <fullName evidence="2">Uncharacterized protein</fullName>
    </submittedName>
</protein>
<organism evidence="2 3">
    <name type="scientific">Candidatus Giovannonibacteria bacterium GW2011_GWA1_44_25</name>
    <dbReference type="NCBI Taxonomy" id="1618645"/>
    <lineage>
        <taxon>Bacteria</taxon>
        <taxon>Candidatus Giovannoniibacteriota</taxon>
    </lineage>
</organism>
<dbReference type="EMBL" id="LCIR01000005">
    <property type="protein sequence ID" value="KKT59946.1"/>
    <property type="molecule type" value="Genomic_DNA"/>
</dbReference>
<feature type="region of interest" description="Disordered" evidence="1">
    <location>
        <begin position="72"/>
        <end position="95"/>
    </location>
</feature>
<comment type="caution">
    <text evidence="2">The sequence shown here is derived from an EMBL/GenBank/DDBJ whole genome shotgun (WGS) entry which is preliminary data.</text>
</comment>
<evidence type="ECO:0000313" key="2">
    <source>
        <dbReference type="EMBL" id="KKT59946.1"/>
    </source>
</evidence>